<feature type="compositionally biased region" description="Polar residues" evidence="1">
    <location>
        <begin position="64"/>
        <end position="74"/>
    </location>
</feature>
<dbReference type="Proteomes" id="UP000750711">
    <property type="component" value="Unassembled WGS sequence"/>
</dbReference>
<evidence type="ECO:0000313" key="3">
    <source>
        <dbReference type="Proteomes" id="UP000750711"/>
    </source>
</evidence>
<feature type="region of interest" description="Disordered" evidence="1">
    <location>
        <begin position="1"/>
        <end position="90"/>
    </location>
</feature>
<dbReference type="AlphaFoldDB" id="A0A9P8LFP8"/>
<proteinExistence type="predicted"/>
<organism evidence="2 3">
    <name type="scientific">Trichoglossum hirsutum</name>
    <dbReference type="NCBI Taxonomy" id="265104"/>
    <lineage>
        <taxon>Eukaryota</taxon>
        <taxon>Fungi</taxon>
        <taxon>Dikarya</taxon>
        <taxon>Ascomycota</taxon>
        <taxon>Pezizomycotina</taxon>
        <taxon>Geoglossomycetes</taxon>
        <taxon>Geoglossales</taxon>
        <taxon>Geoglossaceae</taxon>
        <taxon>Trichoglossum</taxon>
    </lineage>
</organism>
<feature type="compositionally biased region" description="Basic and acidic residues" evidence="1">
    <location>
        <begin position="17"/>
        <end position="30"/>
    </location>
</feature>
<reference evidence="2" key="1">
    <citation type="submission" date="2021-03" db="EMBL/GenBank/DDBJ databases">
        <title>Comparative genomics and phylogenomic investigation of the class Geoglossomycetes provide insights into ecological specialization and systematics.</title>
        <authorList>
            <person name="Melie T."/>
            <person name="Pirro S."/>
            <person name="Miller A.N."/>
            <person name="Quandt A."/>
        </authorList>
    </citation>
    <scope>NUCLEOTIDE SEQUENCE</scope>
    <source>
        <strain evidence="2">CAQ_001_2017</strain>
    </source>
</reference>
<dbReference type="EMBL" id="JAGHQM010000221">
    <property type="protein sequence ID" value="KAH0563309.1"/>
    <property type="molecule type" value="Genomic_DNA"/>
</dbReference>
<gene>
    <name evidence="2" type="ORF">GP486_002123</name>
</gene>
<sequence>MREHNGEFLNYGVTATHNEDAAIPRPREDTQAASEVGVQPQPQPELGVAPNSNARATSDKQEVNRQLQAESNENGPAGRKNSTKDWEGAR</sequence>
<keyword evidence="3" id="KW-1185">Reference proteome</keyword>
<name>A0A9P8LFP8_9PEZI</name>
<comment type="caution">
    <text evidence="2">The sequence shown here is derived from an EMBL/GenBank/DDBJ whole genome shotgun (WGS) entry which is preliminary data.</text>
</comment>
<protein>
    <submittedName>
        <fullName evidence="2">Uncharacterized protein</fullName>
    </submittedName>
</protein>
<evidence type="ECO:0000313" key="2">
    <source>
        <dbReference type="EMBL" id="KAH0563309.1"/>
    </source>
</evidence>
<accession>A0A9P8LFP8</accession>
<evidence type="ECO:0000256" key="1">
    <source>
        <dbReference type="SAM" id="MobiDB-lite"/>
    </source>
</evidence>